<evidence type="ECO:0000313" key="5">
    <source>
        <dbReference type="Proteomes" id="UP001241848"/>
    </source>
</evidence>
<dbReference type="HAMAP" id="MF_00667">
    <property type="entry name" value="SspH"/>
    <property type="match status" value="1"/>
</dbReference>
<dbReference type="EMBL" id="JAPCKK010000031">
    <property type="protein sequence ID" value="MDP4098925.1"/>
    <property type="molecule type" value="Genomic_DNA"/>
</dbReference>
<accession>A0ABT9FW54</accession>
<comment type="subcellular location">
    <subcellularLocation>
        <location evidence="1">Spore core</location>
    </subcellularLocation>
</comment>
<evidence type="ECO:0000256" key="3">
    <source>
        <dbReference type="ARBA" id="ARBA00022969"/>
    </source>
</evidence>
<sequence length="59" mass="6566">MDAQRAKAIFDSPEMIAVKLEGKPVWIEHVDVDNGMATVQVGSDPLDTQTVKIDRLEEK</sequence>
<dbReference type="Proteomes" id="UP001241848">
    <property type="component" value="Unassembled WGS sequence"/>
</dbReference>
<protein>
    <submittedName>
        <fullName evidence="4">H-type small acid-soluble spore protein</fullName>
    </submittedName>
</protein>
<organism evidence="4 5">
    <name type="scientific">Paenibacillus zeirhizosphaerae</name>
    <dbReference type="NCBI Taxonomy" id="2987519"/>
    <lineage>
        <taxon>Bacteria</taxon>
        <taxon>Bacillati</taxon>
        <taxon>Bacillota</taxon>
        <taxon>Bacilli</taxon>
        <taxon>Bacillales</taxon>
        <taxon>Paenibacillaceae</taxon>
        <taxon>Paenibacillus</taxon>
    </lineage>
</organism>
<keyword evidence="3" id="KW-0749">Sporulation</keyword>
<evidence type="ECO:0000256" key="1">
    <source>
        <dbReference type="ARBA" id="ARBA00004288"/>
    </source>
</evidence>
<dbReference type="NCBIfam" id="TIGR02861">
    <property type="entry name" value="SASP_H"/>
    <property type="match status" value="1"/>
</dbReference>
<comment type="similarity">
    <text evidence="2">Belongs to the SspH family.</text>
</comment>
<reference evidence="4 5" key="1">
    <citation type="submission" date="2022-10" db="EMBL/GenBank/DDBJ databases">
        <title>Paenibacillus description and whole genome data of maize root bacterial community.</title>
        <authorList>
            <person name="Marton D."/>
            <person name="Farkas M."/>
            <person name="Cserhati M."/>
        </authorList>
    </citation>
    <scope>NUCLEOTIDE SEQUENCE [LARGE SCALE GENOMIC DNA]</scope>
    <source>
        <strain evidence="4 5">P96</strain>
    </source>
</reference>
<evidence type="ECO:0000313" key="4">
    <source>
        <dbReference type="EMBL" id="MDP4098925.1"/>
    </source>
</evidence>
<dbReference type="Pfam" id="PF08141">
    <property type="entry name" value="SspH"/>
    <property type="match status" value="1"/>
</dbReference>
<proteinExistence type="inferred from homology"/>
<dbReference type="InterPro" id="IPR012610">
    <property type="entry name" value="SASP_SspH"/>
</dbReference>
<gene>
    <name evidence="4" type="ORF">OIN60_19560</name>
</gene>
<evidence type="ECO:0000256" key="2">
    <source>
        <dbReference type="ARBA" id="ARBA00006573"/>
    </source>
</evidence>
<name>A0ABT9FW54_9BACL</name>
<keyword evidence="5" id="KW-1185">Reference proteome</keyword>
<dbReference type="RefSeq" id="WP_305756545.1">
    <property type="nucleotide sequence ID" value="NZ_JAPCKK010000031.1"/>
</dbReference>
<comment type="caution">
    <text evidence="4">The sequence shown here is derived from an EMBL/GenBank/DDBJ whole genome shotgun (WGS) entry which is preliminary data.</text>
</comment>